<keyword evidence="4" id="KW-0012">Acyltransferase</keyword>
<accession>A0ABU0FD99</accession>
<dbReference type="Proteomes" id="UP001237448">
    <property type="component" value="Unassembled WGS sequence"/>
</dbReference>
<dbReference type="InterPro" id="IPR050179">
    <property type="entry name" value="Trans_hexapeptide_repeat"/>
</dbReference>
<dbReference type="RefSeq" id="WP_307425342.1">
    <property type="nucleotide sequence ID" value="NZ_JAUSVK010000001.1"/>
</dbReference>
<dbReference type="Pfam" id="PF00132">
    <property type="entry name" value="Hexapep"/>
    <property type="match status" value="1"/>
</dbReference>
<reference evidence="5 6" key="1">
    <citation type="submission" date="2023-07" db="EMBL/GenBank/DDBJ databases">
        <title>Genomic Encyclopedia of Type Strains, Phase IV (KMG-IV): sequencing the most valuable type-strain genomes for metagenomic binning, comparative biology and taxonomic classification.</title>
        <authorList>
            <person name="Goeker M."/>
        </authorList>
    </citation>
    <scope>NUCLEOTIDE SEQUENCE [LARGE SCALE GENOMIC DNA]</scope>
    <source>
        <strain evidence="5 6">DSM 5896</strain>
    </source>
</reference>
<gene>
    <name evidence="5" type="ORF">J3R73_001847</name>
</gene>
<proteinExistence type="inferred from homology"/>
<keyword evidence="6" id="KW-1185">Reference proteome</keyword>
<dbReference type="EMBL" id="JAUSVK010000001">
    <property type="protein sequence ID" value="MDQ0392055.1"/>
    <property type="molecule type" value="Genomic_DNA"/>
</dbReference>
<dbReference type="PANTHER" id="PTHR43300:SF11">
    <property type="entry name" value="ACETYLTRANSFERASE RV3034C-RELATED"/>
    <property type="match status" value="1"/>
</dbReference>
<evidence type="ECO:0000256" key="2">
    <source>
        <dbReference type="ARBA" id="ARBA00022679"/>
    </source>
</evidence>
<sequence length="200" mass="22279">MSILKRFLRKRDLRNREKVRSAQMRELQKYVTIGRHTYGITPESVFLPSFESRLTVGAFCSVAAEALIMCAGHHFTDRATTFPIRELLMGHKHGVTVFGKPVGRRIGNDVWIGQRALVLPGLVIGDGAVVGAGAVVTRDVPPYAIVAGNPARVIRYRFPDAVIAALSRIEWWNWEDEKVVRESESLYGPVDAFIARHAVA</sequence>
<dbReference type="SUPFAM" id="SSF51161">
    <property type="entry name" value="Trimeric LpxA-like enzymes"/>
    <property type="match status" value="1"/>
</dbReference>
<dbReference type="PROSITE" id="PS00101">
    <property type="entry name" value="HEXAPEP_TRANSFERASES"/>
    <property type="match status" value="1"/>
</dbReference>
<keyword evidence="3" id="KW-0677">Repeat</keyword>
<comment type="similarity">
    <text evidence="1">Belongs to the transferase hexapeptide repeat family.</text>
</comment>
<dbReference type="InterPro" id="IPR011004">
    <property type="entry name" value="Trimer_LpxA-like_sf"/>
</dbReference>
<dbReference type="InterPro" id="IPR001451">
    <property type="entry name" value="Hexapep"/>
</dbReference>
<dbReference type="Gene3D" id="2.160.10.10">
    <property type="entry name" value="Hexapeptide repeat proteins"/>
    <property type="match status" value="1"/>
</dbReference>
<organism evidence="5 6">
    <name type="scientific">Labrys monachus</name>
    <dbReference type="NCBI Taxonomy" id="217067"/>
    <lineage>
        <taxon>Bacteria</taxon>
        <taxon>Pseudomonadati</taxon>
        <taxon>Pseudomonadota</taxon>
        <taxon>Alphaproteobacteria</taxon>
        <taxon>Hyphomicrobiales</taxon>
        <taxon>Xanthobacteraceae</taxon>
        <taxon>Labrys</taxon>
    </lineage>
</organism>
<dbReference type="InterPro" id="IPR018357">
    <property type="entry name" value="Hexapep_transf_CS"/>
</dbReference>
<keyword evidence="2" id="KW-0808">Transferase</keyword>
<evidence type="ECO:0000256" key="4">
    <source>
        <dbReference type="ARBA" id="ARBA00023315"/>
    </source>
</evidence>
<name>A0ABU0FD99_9HYPH</name>
<evidence type="ECO:0000313" key="5">
    <source>
        <dbReference type="EMBL" id="MDQ0392055.1"/>
    </source>
</evidence>
<evidence type="ECO:0000256" key="3">
    <source>
        <dbReference type="ARBA" id="ARBA00022737"/>
    </source>
</evidence>
<dbReference type="PANTHER" id="PTHR43300">
    <property type="entry name" value="ACETYLTRANSFERASE"/>
    <property type="match status" value="1"/>
</dbReference>
<evidence type="ECO:0000256" key="1">
    <source>
        <dbReference type="ARBA" id="ARBA00007274"/>
    </source>
</evidence>
<evidence type="ECO:0000313" key="6">
    <source>
        <dbReference type="Proteomes" id="UP001237448"/>
    </source>
</evidence>
<comment type="caution">
    <text evidence="5">The sequence shown here is derived from an EMBL/GenBank/DDBJ whole genome shotgun (WGS) entry which is preliminary data.</text>
</comment>
<dbReference type="CDD" id="cd03349">
    <property type="entry name" value="LbH_XAT"/>
    <property type="match status" value="1"/>
</dbReference>
<protein>
    <submittedName>
        <fullName evidence="5">Acetyltransferase-like isoleucine patch superfamily enzyme</fullName>
    </submittedName>
</protein>